<proteinExistence type="predicted"/>
<evidence type="ECO:0000313" key="2">
    <source>
        <dbReference type="Proteomes" id="UP000233551"/>
    </source>
</evidence>
<dbReference type="Proteomes" id="UP000233551">
    <property type="component" value="Unassembled WGS sequence"/>
</dbReference>
<sequence length="100" mass="11658">MASIGGSLPIKKRRQRTCSRKKLCVNDGVEWGRVIFDHNDGAEDRTIFLPDQGNEMSAKLGNIRVTMTWNEATEIWHRRGPRLLLEVIEEYEQEWLSPYL</sequence>
<protein>
    <submittedName>
        <fullName evidence="1">Uncharacterized protein</fullName>
    </submittedName>
</protein>
<organism evidence="1 2">
    <name type="scientific">Punica granatum</name>
    <name type="common">Pomegranate</name>
    <dbReference type="NCBI Taxonomy" id="22663"/>
    <lineage>
        <taxon>Eukaryota</taxon>
        <taxon>Viridiplantae</taxon>
        <taxon>Streptophyta</taxon>
        <taxon>Embryophyta</taxon>
        <taxon>Tracheophyta</taxon>
        <taxon>Spermatophyta</taxon>
        <taxon>Magnoliopsida</taxon>
        <taxon>eudicotyledons</taxon>
        <taxon>Gunneridae</taxon>
        <taxon>Pentapetalae</taxon>
        <taxon>rosids</taxon>
        <taxon>malvids</taxon>
        <taxon>Myrtales</taxon>
        <taxon>Lythraceae</taxon>
        <taxon>Punica</taxon>
    </lineage>
</organism>
<dbReference type="EMBL" id="PGOL01000019">
    <property type="protein sequence ID" value="PKI79062.1"/>
    <property type="molecule type" value="Genomic_DNA"/>
</dbReference>
<name>A0A2I0LEF7_PUNGR</name>
<dbReference type="STRING" id="22663.A0A2I0LEF7"/>
<accession>A0A2I0LEF7</accession>
<keyword evidence="2" id="KW-1185">Reference proteome</keyword>
<reference evidence="1 2" key="1">
    <citation type="submission" date="2017-11" db="EMBL/GenBank/DDBJ databases">
        <title>De-novo sequencing of pomegranate (Punica granatum L.) genome.</title>
        <authorList>
            <person name="Akparov Z."/>
            <person name="Amiraslanov A."/>
            <person name="Hajiyeva S."/>
            <person name="Abbasov M."/>
            <person name="Kaur K."/>
            <person name="Hamwieh A."/>
            <person name="Solovyev V."/>
            <person name="Salamov A."/>
            <person name="Braich B."/>
            <person name="Kosarev P."/>
            <person name="Mahmoud A."/>
            <person name="Hajiyev E."/>
            <person name="Babayeva S."/>
            <person name="Izzatullayeva V."/>
            <person name="Mammadov A."/>
            <person name="Mammadov A."/>
            <person name="Sharifova S."/>
            <person name="Ojaghi J."/>
            <person name="Eynullazada K."/>
            <person name="Bayramov B."/>
            <person name="Abdulazimova A."/>
            <person name="Shahmuradov I."/>
        </authorList>
    </citation>
    <scope>NUCLEOTIDE SEQUENCE [LARGE SCALE GENOMIC DNA]</scope>
    <source>
        <strain evidence="2">cv. AG2017</strain>
        <tissue evidence="1">Leaf</tissue>
    </source>
</reference>
<dbReference type="AlphaFoldDB" id="A0A2I0LEF7"/>
<comment type="caution">
    <text evidence="1">The sequence shown here is derived from an EMBL/GenBank/DDBJ whole genome shotgun (WGS) entry which is preliminary data.</text>
</comment>
<evidence type="ECO:0000313" key="1">
    <source>
        <dbReference type="EMBL" id="PKI79062.1"/>
    </source>
</evidence>
<gene>
    <name evidence="1" type="ORF">CRG98_000543</name>
</gene>